<organism evidence="1 2">
    <name type="scientific">Colletotrichum chrysophilum</name>
    <dbReference type="NCBI Taxonomy" id="1836956"/>
    <lineage>
        <taxon>Eukaryota</taxon>
        <taxon>Fungi</taxon>
        <taxon>Dikarya</taxon>
        <taxon>Ascomycota</taxon>
        <taxon>Pezizomycotina</taxon>
        <taxon>Sordariomycetes</taxon>
        <taxon>Hypocreomycetidae</taxon>
        <taxon>Glomerellales</taxon>
        <taxon>Glomerellaceae</taxon>
        <taxon>Colletotrichum</taxon>
        <taxon>Colletotrichum gloeosporioides species complex</taxon>
    </lineage>
</organism>
<evidence type="ECO:0000313" key="1">
    <source>
        <dbReference type="EMBL" id="KAK1838221.1"/>
    </source>
</evidence>
<gene>
    <name evidence="1" type="ORF">CCHR01_19160</name>
</gene>
<name>A0AAD8ZYS3_9PEZI</name>
<dbReference type="AlphaFoldDB" id="A0AAD8ZYS3"/>
<reference evidence="1" key="1">
    <citation type="submission" date="2023-01" db="EMBL/GenBank/DDBJ databases">
        <title>Colletotrichum chrysophilum M932 genome sequence.</title>
        <authorList>
            <person name="Baroncelli R."/>
        </authorList>
    </citation>
    <scope>NUCLEOTIDE SEQUENCE</scope>
    <source>
        <strain evidence="1">M932</strain>
    </source>
</reference>
<dbReference type="Proteomes" id="UP001243330">
    <property type="component" value="Unassembled WGS sequence"/>
</dbReference>
<proteinExistence type="predicted"/>
<comment type="caution">
    <text evidence="1">The sequence shown here is derived from an EMBL/GenBank/DDBJ whole genome shotgun (WGS) entry which is preliminary data.</text>
</comment>
<protein>
    <submittedName>
        <fullName evidence="1">N1-acetylpolyamine oxidase</fullName>
    </submittedName>
</protein>
<evidence type="ECO:0000313" key="2">
    <source>
        <dbReference type="Proteomes" id="UP001243330"/>
    </source>
</evidence>
<sequence>MRSKRSINIESAWAIRRRSSARVPTASVTPSTKLTCANGDDKRTLQLFTSLRDLIHGTFRRDNAGWSSENLRFTGLPTTGRLLVSQMDQAIRLFESKHHKQGGIMLRETFRSLEGIMGRDAIEIYHVVLLYIPFYLPGRYKDVTRAWLHFTSQMLNLKKRHNPISQLAKLLYSIQLNDTEHLAPALERLHSITADTYTELRGTKDLSTLLATIELLLVKGCSNTSQESTTVIQKLGSLVEEAAGRFGETSETTIGIEACQITAAARLLVAPTDPEIIELCKEHVGRVSAAEKTSISRHGDCGADSGYFVGRSRGHEGCVHCGGLESKKTYSKDLDRALEVANEQAGALSSVDSPDRTSRRNRLFWREILRSLGRVEEATEVWRGSFSRHANVDVEEESTTLKRGEKSKDVV</sequence>
<keyword evidence="2" id="KW-1185">Reference proteome</keyword>
<accession>A0AAD8ZYS3</accession>
<dbReference type="EMBL" id="JAQOWY010000878">
    <property type="protein sequence ID" value="KAK1838221.1"/>
    <property type="molecule type" value="Genomic_DNA"/>
</dbReference>